<accession>A0AAN6EZ05</accession>
<evidence type="ECO:0000313" key="2">
    <source>
        <dbReference type="EMBL" id="KAJ8992545.1"/>
    </source>
</evidence>
<sequence length="261" mass="27969">MASVTNLLFVIFLHASLFLPSTCDPQPIAVATTHSIISTWTTSSTWTGSPVCATGGSDFEMDPPTATRLAELFCEDLAKPGNFPAQNASFDSTHYPTDLSIEPYSPNYTEIELSGLFTRGSLLRAYSWVDDSGVLYIQGTDEQCARDNCTAGLEGTIGRCEWNSHYVGGSSVFMTDCGVYMLFIGNCSGNWWDHSCDKWHEMHPDVGLNRSESFSSLGMPDPLLSSTTSAATASLPTASATTTVSPGESVTITLSSLKPVG</sequence>
<feature type="chain" id="PRO_5042980803" evidence="1">
    <location>
        <begin position="24"/>
        <end position="261"/>
    </location>
</feature>
<proteinExistence type="predicted"/>
<organism evidence="2 3">
    <name type="scientific">Exophiala dermatitidis</name>
    <name type="common">Black yeast-like fungus</name>
    <name type="synonym">Wangiella dermatitidis</name>
    <dbReference type="NCBI Taxonomy" id="5970"/>
    <lineage>
        <taxon>Eukaryota</taxon>
        <taxon>Fungi</taxon>
        <taxon>Dikarya</taxon>
        <taxon>Ascomycota</taxon>
        <taxon>Pezizomycotina</taxon>
        <taxon>Eurotiomycetes</taxon>
        <taxon>Chaetothyriomycetidae</taxon>
        <taxon>Chaetothyriales</taxon>
        <taxon>Herpotrichiellaceae</taxon>
        <taxon>Exophiala</taxon>
    </lineage>
</organism>
<evidence type="ECO:0000256" key="1">
    <source>
        <dbReference type="SAM" id="SignalP"/>
    </source>
</evidence>
<name>A0AAN6EZ05_EXODE</name>
<reference evidence="2" key="1">
    <citation type="submission" date="2023-01" db="EMBL/GenBank/DDBJ databases">
        <title>Exophiala dermititidis isolated from Cystic Fibrosis Patient.</title>
        <authorList>
            <person name="Kurbessoian T."/>
            <person name="Crocker A."/>
            <person name="Murante D."/>
            <person name="Hogan D.A."/>
            <person name="Stajich J.E."/>
        </authorList>
    </citation>
    <scope>NUCLEOTIDE SEQUENCE</scope>
    <source>
        <strain evidence="2">Ex8</strain>
    </source>
</reference>
<feature type="signal peptide" evidence="1">
    <location>
        <begin position="1"/>
        <end position="23"/>
    </location>
</feature>
<keyword evidence="1" id="KW-0732">Signal</keyword>
<gene>
    <name evidence="2" type="ORF">HRR80_003645</name>
</gene>
<dbReference type="EMBL" id="JAJGCB010000005">
    <property type="protein sequence ID" value="KAJ8992545.1"/>
    <property type="molecule type" value="Genomic_DNA"/>
</dbReference>
<comment type="caution">
    <text evidence="2">The sequence shown here is derived from an EMBL/GenBank/DDBJ whole genome shotgun (WGS) entry which is preliminary data.</text>
</comment>
<protein>
    <submittedName>
        <fullName evidence="2">Uncharacterized protein</fullName>
    </submittedName>
</protein>
<dbReference type="AlphaFoldDB" id="A0AAN6EZ05"/>
<evidence type="ECO:0000313" key="3">
    <source>
        <dbReference type="Proteomes" id="UP001161757"/>
    </source>
</evidence>
<dbReference type="Proteomes" id="UP001161757">
    <property type="component" value="Unassembled WGS sequence"/>
</dbReference>